<organism evidence="1 2">
    <name type="scientific">Spiromyces aspiralis</name>
    <dbReference type="NCBI Taxonomy" id="68401"/>
    <lineage>
        <taxon>Eukaryota</taxon>
        <taxon>Fungi</taxon>
        <taxon>Fungi incertae sedis</taxon>
        <taxon>Zoopagomycota</taxon>
        <taxon>Kickxellomycotina</taxon>
        <taxon>Kickxellomycetes</taxon>
        <taxon>Kickxellales</taxon>
        <taxon>Kickxellaceae</taxon>
        <taxon>Spiromyces</taxon>
    </lineage>
</organism>
<accession>A0ACC1HBY5</accession>
<evidence type="ECO:0000313" key="2">
    <source>
        <dbReference type="Proteomes" id="UP001145114"/>
    </source>
</evidence>
<protein>
    <submittedName>
        <fullName evidence="1">Uncharacterized protein</fullName>
    </submittedName>
</protein>
<feature type="non-terminal residue" evidence="1">
    <location>
        <position position="1"/>
    </location>
</feature>
<dbReference type="Proteomes" id="UP001145114">
    <property type="component" value="Unassembled WGS sequence"/>
</dbReference>
<sequence length="135" mass="15236">NHTFVSDIRMMVTGDSDGFRPICIYARRARKPLTTHIGDDPENTSWDMLGTNLSVKNEDGSFSTEPQRLILMDRKDFNQLGIGIDDLIDAYIQTVLSVIAIDKMCHRLMGPDGQFDFELFQALNPDDSLISEILV</sequence>
<name>A0ACC1HBY5_9FUNG</name>
<gene>
    <name evidence="1" type="ORF">EV182_006277</name>
</gene>
<proteinExistence type="predicted"/>
<evidence type="ECO:0000313" key="1">
    <source>
        <dbReference type="EMBL" id="KAJ1672895.1"/>
    </source>
</evidence>
<reference evidence="1" key="1">
    <citation type="submission" date="2022-06" db="EMBL/GenBank/DDBJ databases">
        <title>Phylogenomic reconstructions and comparative analyses of Kickxellomycotina fungi.</title>
        <authorList>
            <person name="Reynolds N.K."/>
            <person name="Stajich J.E."/>
            <person name="Barry K."/>
            <person name="Grigoriev I.V."/>
            <person name="Crous P."/>
            <person name="Smith M.E."/>
        </authorList>
    </citation>
    <scope>NUCLEOTIDE SEQUENCE</scope>
    <source>
        <strain evidence="1">RSA 2271</strain>
    </source>
</reference>
<keyword evidence="2" id="KW-1185">Reference proteome</keyword>
<comment type="caution">
    <text evidence="1">The sequence shown here is derived from an EMBL/GenBank/DDBJ whole genome shotgun (WGS) entry which is preliminary data.</text>
</comment>
<dbReference type="EMBL" id="JAMZIH010007670">
    <property type="protein sequence ID" value="KAJ1672895.1"/>
    <property type="molecule type" value="Genomic_DNA"/>
</dbReference>